<dbReference type="PANTHER" id="PTHR43861:SF1">
    <property type="entry name" value="TRANS-ACONITATE 2-METHYLTRANSFERASE"/>
    <property type="match status" value="1"/>
</dbReference>
<dbReference type="EMBL" id="JBHTLX010000017">
    <property type="protein sequence ID" value="MFD1248753.1"/>
    <property type="molecule type" value="Genomic_DNA"/>
</dbReference>
<keyword evidence="1" id="KW-0489">Methyltransferase</keyword>
<dbReference type="InterPro" id="IPR023149">
    <property type="entry name" value="Trans_acon_MeTrfase_C"/>
</dbReference>
<dbReference type="RefSeq" id="WP_379228720.1">
    <property type="nucleotide sequence ID" value="NZ_JBHTLX010000017.1"/>
</dbReference>
<protein>
    <submittedName>
        <fullName evidence="1">Methyltransferase domain-containing protein</fullName>
    </submittedName>
</protein>
<dbReference type="Gene3D" id="1.10.150.290">
    <property type="entry name" value="S-adenosyl-L-methionine-dependent methyltransferases"/>
    <property type="match status" value="1"/>
</dbReference>
<reference evidence="2" key="1">
    <citation type="journal article" date="2019" name="Int. J. Syst. Evol. Microbiol.">
        <title>The Global Catalogue of Microorganisms (GCM) 10K type strain sequencing project: providing services to taxonomists for standard genome sequencing and annotation.</title>
        <authorList>
            <consortium name="The Broad Institute Genomics Platform"/>
            <consortium name="The Broad Institute Genome Sequencing Center for Infectious Disease"/>
            <person name="Wu L."/>
            <person name="Ma J."/>
        </authorList>
    </citation>
    <scope>NUCLEOTIDE SEQUENCE [LARGE SCALE GENOMIC DNA]</scope>
    <source>
        <strain evidence="2">CCUG 52478</strain>
    </source>
</reference>
<gene>
    <name evidence="1" type="ORF">ACFQ3F_13215</name>
</gene>
<organism evidence="1 2">
    <name type="scientific">Nocardioides ginsengisoli</name>
    <dbReference type="NCBI Taxonomy" id="363868"/>
    <lineage>
        <taxon>Bacteria</taxon>
        <taxon>Bacillati</taxon>
        <taxon>Actinomycetota</taxon>
        <taxon>Actinomycetes</taxon>
        <taxon>Propionibacteriales</taxon>
        <taxon>Nocardioidaceae</taxon>
        <taxon>Nocardioides</taxon>
    </lineage>
</organism>
<keyword evidence="1" id="KW-0808">Transferase</keyword>
<dbReference type="SUPFAM" id="SSF53335">
    <property type="entry name" value="S-adenosyl-L-methionine-dependent methyltransferases"/>
    <property type="match status" value="1"/>
</dbReference>
<proteinExistence type="predicted"/>
<evidence type="ECO:0000313" key="2">
    <source>
        <dbReference type="Proteomes" id="UP001597229"/>
    </source>
</evidence>
<dbReference type="Pfam" id="PF13489">
    <property type="entry name" value="Methyltransf_23"/>
    <property type="match status" value="1"/>
</dbReference>
<dbReference type="Gene3D" id="3.40.50.150">
    <property type="entry name" value="Vaccinia Virus protein VP39"/>
    <property type="match status" value="1"/>
</dbReference>
<name>A0ABW3W2N0_9ACTN</name>
<dbReference type="InterPro" id="IPR029063">
    <property type="entry name" value="SAM-dependent_MTases_sf"/>
</dbReference>
<accession>A0ABW3W2N0</accession>
<dbReference type="GO" id="GO:0032259">
    <property type="term" value="P:methylation"/>
    <property type="evidence" value="ECO:0007669"/>
    <property type="project" value="UniProtKB-KW"/>
</dbReference>
<dbReference type="Proteomes" id="UP001597229">
    <property type="component" value="Unassembled WGS sequence"/>
</dbReference>
<dbReference type="GO" id="GO:0008168">
    <property type="term" value="F:methyltransferase activity"/>
    <property type="evidence" value="ECO:0007669"/>
    <property type="project" value="UniProtKB-KW"/>
</dbReference>
<dbReference type="PANTHER" id="PTHR43861">
    <property type="entry name" value="TRANS-ACONITATE 2-METHYLTRANSFERASE-RELATED"/>
    <property type="match status" value="1"/>
</dbReference>
<sequence length="265" mass="28968">MSPATGPAWDPQRYLAYADERGRPFLDLVGRVDAPDPRVVVDLGCGPGNLTSLLSDRWPGAVVTGVDSSADMITAASDRSRTGRLAFHRSDLRDWLSTANPGEVDVLVTNATLQWVPGHLELMPALVRAIAPGGWLAFQVPGNFDEPSHTLRAELADEPPYAEHTHGIADPRSHDAATYLRALQGLGCTVDAWETTYLHVLHGPDPVFTWVSGTGARPTLQALPADLRERFEDEFKRRLRVAYADEGRGVVLPFRRIFVVARTGS</sequence>
<evidence type="ECO:0000313" key="1">
    <source>
        <dbReference type="EMBL" id="MFD1248753.1"/>
    </source>
</evidence>
<comment type="caution">
    <text evidence="1">The sequence shown here is derived from an EMBL/GenBank/DDBJ whole genome shotgun (WGS) entry which is preliminary data.</text>
</comment>
<dbReference type="CDD" id="cd02440">
    <property type="entry name" value="AdoMet_MTases"/>
    <property type="match status" value="1"/>
</dbReference>
<keyword evidence="2" id="KW-1185">Reference proteome</keyword>